<dbReference type="Proteomes" id="UP000606935">
    <property type="component" value="Unassembled WGS sequence"/>
</dbReference>
<comment type="caution">
    <text evidence="2">The sequence shown here is derived from an EMBL/GenBank/DDBJ whole genome shotgun (WGS) entry which is preliminary data.</text>
</comment>
<protein>
    <submittedName>
        <fullName evidence="2">Uncharacterized protein</fullName>
    </submittedName>
</protein>
<feature type="chain" id="PRO_5036954170" evidence="1">
    <location>
        <begin position="22"/>
        <end position="262"/>
    </location>
</feature>
<feature type="signal peptide" evidence="1">
    <location>
        <begin position="1"/>
        <end position="21"/>
    </location>
</feature>
<gene>
    <name evidence="2" type="ORF">GCM10010982_12430</name>
</gene>
<proteinExistence type="predicted"/>
<reference evidence="2" key="2">
    <citation type="submission" date="2020-09" db="EMBL/GenBank/DDBJ databases">
        <authorList>
            <person name="Sun Q."/>
            <person name="Zhou Y."/>
        </authorList>
    </citation>
    <scope>NUCLEOTIDE SEQUENCE</scope>
    <source>
        <strain evidence="2">CGMCC 1.7086</strain>
    </source>
</reference>
<accession>A0A917YW08</accession>
<reference evidence="2" key="1">
    <citation type="journal article" date="2014" name="Int. J. Syst. Evol. Microbiol.">
        <title>Complete genome sequence of Corynebacterium casei LMG S-19264T (=DSM 44701T), isolated from a smear-ripened cheese.</title>
        <authorList>
            <consortium name="US DOE Joint Genome Institute (JGI-PGF)"/>
            <person name="Walter F."/>
            <person name="Albersmeier A."/>
            <person name="Kalinowski J."/>
            <person name="Ruckert C."/>
        </authorList>
    </citation>
    <scope>NUCLEOTIDE SEQUENCE</scope>
    <source>
        <strain evidence="2">CGMCC 1.7086</strain>
    </source>
</reference>
<sequence>MRISKVLKFLLFILFSQIGWANPQPPLVVATALWSPHFVNELEDGIYQKLLREVYPKRQINYVYTSYVRSKHLVATGRADLWLGSYLNEEDWALYPRFAHDADLLAAIYLKDTSWQGADSLFRQPVSWISGYDYDKYLAASQMQFYEVPDLNVAMTLLQGERIQYVLDDVWEFNTYLSENDALRDKIHMTPFAIIKIYPAFNNDKRGQLLAAQWDLAMETLVSGRLKSLFLEKGEDYLLDACDTQAEHLAQYDCLELPLSPQ</sequence>
<keyword evidence="1" id="KW-0732">Signal</keyword>
<dbReference type="SUPFAM" id="SSF53850">
    <property type="entry name" value="Periplasmic binding protein-like II"/>
    <property type="match status" value="1"/>
</dbReference>
<keyword evidence="3" id="KW-1185">Reference proteome</keyword>
<evidence type="ECO:0000313" key="3">
    <source>
        <dbReference type="Proteomes" id="UP000606935"/>
    </source>
</evidence>
<evidence type="ECO:0000256" key="1">
    <source>
        <dbReference type="SAM" id="SignalP"/>
    </source>
</evidence>
<dbReference type="EMBL" id="BMLS01000002">
    <property type="protein sequence ID" value="GGO67014.1"/>
    <property type="molecule type" value="Genomic_DNA"/>
</dbReference>
<dbReference type="RefSeq" id="WP_188691922.1">
    <property type="nucleotide sequence ID" value="NZ_BMLS01000002.1"/>
</dbReference>
<organism evidence="2 3">
    <name type="scientific">Bowmanella pacifica</name>
    <dbReference type="NCBI Taxonomy" id="502051"/>
    <lineage>
        <taxon>Bacteria</taxon>
        <taxon>Pseudomonadati</taxon>
        <taxon>Pseudomonadota</taxon>
        <taxon>Gammaproteobacteria</taxon>
        <taxon>Alteromonadales</taxon>
        <taxon>Alteromonadaceae</taxon>
        <taxon>Bowmanella</taxon>
    </lineage>
</organism>
<evidence type="ECO:0000313" key="2">
    <source>
        <dbReference type="EMBL" id="GGO67014.1"/>
    </source>
</evidence>
<name>A0A917YW08_9ALTE</name>
<dbReference type="AlphaFoldDB" id="A0A917YW08"/>